<dbReference type="OrthoDB" id="425681at2759"/>
<name>A0A2G8JK66_STIJA</name>
<dbReference type="AlphaFoldDB" id="A0A2G8JK66"/>
<proteinExistence type="predicted"/>
<sequence length="337" mass="36849">MTKATLNNCAYLKSNRISMDVNLHLTRALLASRLTYGCSTWTIKAADMNRLDALGREIWRRLLRLTWKDHVSNDELNTKIAGRWLFSSETVLQHNAKWFGHSVRCGGLTCAVLCGLPCGYKPWKEPPLNLPTGYSLASSGHSFSSEFSDCNGLITEGVINGTVVLNQYCECGCPASANKVTKQAAVLDFFSRIHRVGSLEPSGAQGTEVVPQQNTRSLGYFDISVLPPSSAPLSSLGGYLVPLFGGSHALWLQVQADPRLTTVGVSLLLQPCSQFSNSGHLQDDGVETPIALSPATYWTYHRPIWLWSLDDTSSGGPTPRASTIGQCHSVHRLWGDR</sequence>
<dbReference type="EMBL" id="MRZV01001733">
    <property type="protein sequence ID" value="PIK36142.1"/>
    <property type="molecule type" value="Genomic_DNA"/>
</dbReference>
<gene>
    <name evidence="1" type="ORF">BSL78_27031</name>
</gene>
<protein>
    <submittedName>
        <fullName evidence="1">Uncharacterized protein</fullName>
    </submittedName>
</protein>
<evidence type="ECO:0000313" key="2">
    <source>
        <dbReference type="Proteomes" id="UP000230750"/>
    </source>
</evidence>
<keyword evidence="2" id="KW-1185">Reference proteome</keyword>
<comment type="caution">
    <text evidence="1">The sequence shown here is derived from an EMBL/GenBank/DDBJ whole genome shotgun (WGS) entry which is preliminary data.</text>
</comment>
<evidence type="ECO:0000313" key="1">
    <source>
        <dbReference type="EMBL" id="PIK36142.1"/>
    </source>
</evidence>
<organism evidence="1 2">
    <name type="scientific">Stichopus japonicus</name>
    <name type="common">Sea cucumber</name>
    <dbReference type="NCBI Taxonomy" id="307972"/>
    <lineage>
        <taxon>Eukaryota</taxon>
        <taxon>Metazoa</taxon>
        <taxon>Echinodermata</taxon>
        <taxon>Eleutherozoa</taxon>
        <taxon>Echinozoa</taxon>
        <taxon>Holothuroidea</taxon>
        <taxon>Aspidochirotacea</taxon>
        <taxon>Aspidochirotida</taxon>
        <taxon>Stichopodidae</taxon>
        <taxon>Apostichopus</taxon>
    </lineage>
</organism>
<dbReference type="Proteomes" id="UP000230750">
    <property type="component" value="Unassembled WGS sequence"/>
</dbReference>
<reference evidence="1 2" key="1">
    <citation type="journal article" date="2017" name="PLoS Biol.">
        <title>The sea cucumber genome provides insights into morphological evolution and visceral regeneration.</title>
        <authorList>
            <person name="Zhang X."/>
            <person name="Sun L."/>
            <person name="Yuan J."/>
            <person name="Sun Y."/>
            <person name="Gao Y."/>
            <person name="Zhang L."/>
            <person name="Li S."/>
            <person name="Dai H."/>
            <person name="Hamel J.F."/>
            <person name="Liu C."/>
            <person name="Yu Y."/>
            <person name="Liu S."/>
            <person name="Lin W."/>
            <person name="Guo K."/>
            <person name="Jin S."/>
            <person name="Xu P."/>
            <person name="Storey K.B."/>
            <person name="Huan P."/>
            <person name="Zhang T."/>
            <person name="Zhou Y."/>
            <person name="Zhang J."/>
            <person name="Lin C."/>
            <person name="Li X."/>
            <person name="Xing L."/>
            <person name="Huo D."/>
            <person name="Sun M."/>
            <person name="Wang L."/>
            <person name="Mercier A."/>
            <person name="Li F."/>
            <person name="Yang H."/>
            <person name="Xiang J."/>
        </authorList>
    </citation>
    <scope>NUCLEOTIDE SEQUENCE [LARGE SCALE GENOMIC DNA]</scope>
    <source>
        <strain evidence="1">Shaxun</strain>
        <tissue evidence="1">Muscle</tissue>
    </source>
</reference>
<accession>A0A2G8JK66</accession>